<feature type="transmembrane region" description="Helical" evidence="1">
    <location>
        <begin position="199"/>
        <end position="215"/>
    </location>
</feature>
<feature type="transmembrane region" description="Helical" evidence="1">
    <location>
        <begin position="357"/>
        <end position="373"/>
    </location>
</feature>
<proteinExistence type="predicted"/>
<evidence type="ECO:0000256" key="1">
    <source>
        <dbReference type="SAM" id="Phobius"/>
    </source>
</evidence>
<dbReference type="AlphaFoldDB" id="A0A1H9Q6E1"/>
<feature type="transmembrane region" description="Helical" evidence="1">
    <location>
        <begin position="47"/>
        <end position="67"/>
    </location>
</feature>
<feature type="transmembrane region" description="Helical" evidence="1">
    <location>
        <begin position="221"/>
        <end position="240"/>
    </location>
</feature>
<name>A0A1H9Q6E1_BUTFI</name>
<gene>
    <name evidence="2" type="ORF">SAMN04487884_10753</name>
</gene>
<organism evidence="2 3">
    <name type="scientific">Butyrivibrio fibrisolvens</name>
    <dbReference type="NCBI Taxonomy" id="831"/>
    <lineage>
        <taxon>Bacteria</taxon>
        <taxon>Bacillati</taxon>
        <taxon>Bacillota</taxon>
        <taxon>Clostridia</taxon>
        <taxon>Lachnospirales</taxon>
        <taxon>Lachnospiraceae</taxon>
        <taxon>Butyrivibrio</taxon>
    </lineage>
</organism>
<feature type="transmembrane region" description="Helical" evidence="1">
    <location>
        <begin position="249"/>
        <end position="271"/>
    </location>
</feature>
<protein>
    <recommendedName>
        <fullName evidence="4">Oligosaccharide repeat unit polymerase</fullName>
    </recommendedName>
</protein>
<feature type="transmembrane region" description="Helical" evidence="1">
    <location>
        <begin position="133"/>
        <end position="154"/>
    </location>
</feature>
<sequence length="410" mass="47639">MLGIIKRLFDNSKLYKLQNLLFDIMLTIEMVVVYLDKSDFHFAYESYVFRVTFLIACMIILAGIARSMGFVSSDDKKSTIPQGGYDVREYIMTAILMVVAVITYKMSGRNDMLRFLVFIAACKGLDITKKLRLFFYENLIGSSMLILLSVTGIYGRVMAEHSDGRMLYVFGFGNANAFHCMFMMILFLGLYVYSEKLKWYYYLAMFVLNFIVYRFTSCETAFALTALGIIGSCVIGNLNIRKHMLKDYIWVYIAGIVMYIFCIAFSVWSAIASKYSWSVWYIWDIDELLTGRIKNLYWNWDSHPGAIESWRLFAGPDTEYYFDMGWCRLAYWYGIIPAVCVIVLLLILYIDCMNKRDGYLLVMLTCLSIYTIVEAHLVSVYIGRNYILLFLGACVYSIFDKRDGEMKNEW</sequence>
<feature type="transmembrane region" description="Helical" evidence="1">
    <location>
        <begin position="87"/>
        <end position="104"/>
    </location>
</feature>
<dbReference type="EMBL" id="FOGJ01000007">
    <property type="protein sequence ID" value="SER56126.1"/>
    <property type="molecule type" value="Genomic_DNA"/>
</dbReference>
<evidence type="ECO:0008006" key="4">
    <source>
        <dbReference type="Google" id="ProtNLM"/>
    </source>
</evidence>
<feature type="transmembrane region" description="Helical" evidence="1">
    <location>
        <begin position="379"/>
        <end position="399"/>
    </location>
</feature>
<feature type="transmembrane region" description="Helical" evidence="1">
    <location>
        <begin position="330"/>
        <end position="350"/>
    </location>
</feature>
<reference evidence="2 3" key="1">
    <citation type="submission" date="2016-10" db="EMBL/GenBank/DDBJ databases">
        <authorList>
            <person name="de Groot N.N."/>
        </authorList>
    </citation>
    <scope>NUCLEOTIDE SEQUENCE [LARGE SCALE GENOMIC DNA]</scope>
    <source>
        <strain evidence="2 3">AR40</strain>
    </source>
</reference>
<keyword evidence="1" id="KW-0472">Membrane</keyword>
<dbReference type="Proteomes" id="UP000182584">
    <property type="component" value="Unassembled WGS sequence"/>
</dbReference>
<evidence type="ECO:0000313" key="2">
    <source>
        <dbReference type="EMBL" id="SER56126.1"/>
    </source>
</evidence>
<feature type="transmembrane region" description="Helical" evidence="1">
    <location>
        <begin position="166"/>
        <end position="192"/>
    </location>
</feature>
<keyword evidence="1" id="KW-0812">Transmembrane</keyword>
<feature type="transmembrane region" description="Helical" evidence="1">
    <location>
        <begin position="17"/>
        <end position="35"/>
    </location>
</feature>
<evidence type="ECO:0000313" key="3">
    <source>
        <dbReference type="Proteomes" id="UP000182584"/>
    </source>
</evidence>
<keyword evidence="1" id="KW-1133">Transmembrane helix</keyword>
<accession>A0A1H9Q6E1</accession>